<comment type="caution">
    <text evidence="6">The sequence shown here is derived from an EMBL/GenBank/DDBJ whole genome shotgun (WGS) entry which is preliminary data.</text>
</comment>
<dbReference type="GO" id="GO:0009246">
    <property type="term" value="P:enterobacterial common antigen biosynthetic process"/>
    <property type="evidence" value="ECO:0007669"/>
    <property type="project" value="InterPro"/>
</dbReference>
<dbReference type="GO" id="GO:0102031">
    <property type="term" value="F:4-acetamido-4,6-dideoxy-D-galactose transferase activity"/>
    <property type="evidence" value="ECO:0007669"/>
    <property type="project" value="UniProtKB-EC"/>
</dbReference>
<evidence type="ECO:0000256" key="1">
    <source>
        <dbReference type="ARBA" id="ARBA00022475"/>
    </source>
</evidence>
<dbReference type="InterPro" id="IPR009993">
    <property type="entry name" value="WecF"/>
</dbReference>
<dbReference type="AlphaFoldDB" id="A0A7Y0HL27"/>
<evidence type="ECO:0000313" key="6">
    <source>
        <dbReference type="EMBL" id="NMM61484.1"/>
    </source>
</evidence>
<dbReference type="EC" id="2.4.1.325" evidence="6"/>
<protein>
    <submittedName>
        <fullName evidence="6">TDP-N-acetylfucosamine:lipid II N-acetylfucosaminyltransferase</fullName>
        <ecNumber evidence="6">2.4.1.325</ecNumber>
    </submittedName>
</protein>
<evidence type="ECO:0000256" key="3">
    <source>
        <dbReference type="ARBA" id="ARBA00022676"/>
    </source>
</evidence>
<evidence type="ECO:0000256" key="4">
    <source>
        <dbReference type="ARBA" id="ARBA00022679"/>
    </source>
</evidence>
<dbReference type="Pfam" id="PF07429">
    <property type="entry name" value="Glyco_transf_56"/>
    <property type="match status" value="1"/>
</dbReference>
<reference evidence="6 7" key="1">
    <citation type="submission" date="2020-06" db="EMBL/GenBank/DDBJ databases">
        <title>Complete Genome Sequence of Clostridium muelleri sp. nov. P21T, an Acid-Alcohol Producing Acetogen Isolated from Old Hay.</title>
        <authorList>
            <person name="Duncan K.E."/>
            <person name="Tanner R.S."/>
        </authorList>
    </citation>
    <scope>NUCLEOTIDE SEQUENCE [LARGE SCALE GENOMIC DNA]</scope>
    <source>
        <strain evidence="6 7">P21</strain>
    </source>
</reference>
<evidence type="ECO:0000256" key="2">
    <source>
        <dbReference type="ARBA" id="ARBA00022519"/>
    </source>
</evidence>
<name>A0A7Y0HL27_9CLOT</name>
<sequence length="542" mass="64465">MNDSMKNDILKISKELLENVKRFIENNNIQEAVKFMKNYEEKNPTDYRIPFIKVLLKMEVSNDNLGQYKDLILQGLEKSPLNFDYNYNQSLAQVALDNNEYLKALEIYEKVLAEVENLEVKNEIREKIINLENQFSSNIYHEFQGRNSEINEICNMKKNYKNLHLMIDSGYSKKFIEFMNKHFQCKKNLFLILDYKDNLEYMDANIASNVIYIKLKKGWEKCLDVNTQEILFFINNSEEIYIHQLSDFITWLICKYDIKAKMNWIVWGSDLYHNIDIKLYDKLTEKFLIEDCNLKMKDYKNTNEYIYRKSTIRRLNKIIPDGTKGDYIIAKKFFLTKASYEYFIYPNPVDFISLDNNYKIKNEFNLKKKYKYVIQLGNSGDPSNNHLEIVEILSKMNESNFCVVCPLSYGNFSYINKVIPKIKKILGDRFIPLTTFLNSEDYFSILNQVDVAIMNHNRQQAISNILPLLYLGKKVYMKNNITTYATFKKLGFTLFNVNEIDFKDFQDFILMNPEDKIRNKNIVLDNYNEDVLFQNIKKFIKI</sequence>
<keyword evidence="7" id="KW-1185">Reference proteome</keyword>
<dbReference type="RefSeq" id="WP_169296087.1">
    <property type="nucleotide sequence ID" value="NZ_JABBNI010000004.1"/>
</dbReference>
<gene>
    <name evidence="6" type="ORF">HBE96_01950</name>
</gene>
<dbReference type="SUPFAM" id="SSF81901">
    <property type="entry name" value="HCP-like"/>
    <property type="match status" value="1"/>
</dbReference>
<keyword evidence="4 6" id="KW-0808">Transferase</keyword>
<keyword evidence="1" id="KW-1003">Cell membrane</keyword>
<keyword evidence="5" id="KW-0472">Membrane</keyword>
<dbReference type="EMBL" id="JABBNI010000004">
    <property type="protein sequence ID" value="NMM61484.1"/>
    <property type="molecule type" value="Genomic_DNA"/>
</dbReference>
<keyword evidence="2" id="KW-0997">Cell inner membrane</keyword>
<dbReference type="Proteomes" id="UP000537131">
    <property type="component" value="Unassembled WGS sequence"/>
</dbReference>
<organism evidence="6 7">
    <name type="scientific">Clostridium muellerianum</name>
    <dbReference type="NCBI Taxonomy" id="2716538"/>
    <lineage>
        <taxon>Bacteria</taxon>
        <taxon>Bacillati</taxon>
        <taxon>Bacillota</taxon>
        <taxon>Clostridia</taxon>
        <taxon>Eubacteriales</taxon>
        <taxon>Clostridiaceae</taxon>
        <taxon>Clostridium</taxon>
    </lineage>
</organism>
<evidence type="ECO:0000313" key="7">
    <source>
        <dbReference type="Proteomes" id="UP000537131"/>
    </source>
</evidence>
<dbReference type="GO" id="GO:0008417">
    <property type="term" value="F:fucosyltransferase activity"/>
    <property type="evidence" value="ECO:0007669"/>
    <property type="project" value="InterPro"/>
</dbReference>
<accession>A0A7Y0HL27</accession>
<keyword evidence="3 6" id="KW-0328">Glycosyltransferase</keyword>
<evidence type="ECO:0000256" key="5">
    <source>
        <dbReference type="ARBA" id="ARBA00023136"/>
    </source>
</evidence>
<proteinExistence type="predicted"/>